<dbReference type="RefSeq" id="WP_167475482.1">
    <property type="nucleotide sequence ID" value="NZ_CP046172.1"/>
</dbReference>
<dbReference type="InterPro" id="IPR038764">
    <property type="entry name" value="GNAT_N_AcTrfase_prd"/>
</dbReference>
<dbReference type="PANTHER" id="PTHR41700">
    <property type="entry name" value="GCN5-RELATED N-ACETYLTRANSFERASE"/>
    <property type="match status" value="1"/>
</dbReference>
<dbReference type="KEGG" id="nah:F5544_25040"/>
<reference evidence="1 2" key="1">
    <citation type="journal article" date="2019" name="ACS Chem. Biol.">
        <title>Identification and Mobilization of a Cryptic Antibiotic Biosynthesis Gene Locus from a Human-Pathogenic Nocardia Isolate.</title>
        <authorList>
            <person name="Herisse M."/>
            <person name="Ishida K."/>
            <person name="Porter J.L."/>
            <person name="Howden B."/>
            <person name="Hertweck C."/>
            <person name="Stinear T.P."/>
            <person name="Pidot S.J."/>
        </authorList>
    </citation>
    <scope>NUCLEOTIDE SEQUENCE [LARGE SCALE GENOMIC DNA]</scope>
    <source>
        <strain evidence="1 2">AUSMDU00012717</strain>
    </source>
</reference>
<sequence length="299" mass="31546">MRAESLAAAVLSNATGAAERAAARAGVVVRSLTEMADLVEACRLCETMWGFAPEDRPLAPNLLRALSKSDGYVAGAFDGAEMVGVGVGFHAAPARLLLHSHITGVVDRMRGRSVGFALKTHQRAWALRNGVETIGWTFDPLVRRNAYFNIVKLGAIPVEYLPDFYGPMSDAVNAGDATDRLLVRWRLRAPEVAAACDGRPTGIGAATAATAARDNYPAPKPVVALGISADGGPVTGSVDGRTVLVAVPRDITGLRAADPAVARSWRAAVRAVMTELLNDGARITGFDRDGGYLLTKENE</sequence>
<dbReference type="SUPFAM" id="SSF55729">
    <property type="entry name" value="Acyl-CoA N-acyltransferases (Nat)"/>
    <property type="match status" value="1"/>
</dbReference>
<dbReference type="PANTHER" id="PTHR41700:SF1">
    <property type="entry name" value="N-ACETYLTRANSFERASE DOMAIN-CONTAINING PROTEIN"/>
    <property type="match status" value="1"/>
</dbReference>
<evidence type="ECO:0000313" key="2">
    <source>
        <dbReference type="Proteomes" id="UP000503540"/>
    </source>
</evidence>
<proteinExistence type="predicted"/>
<dbReference type="EMBL" id="CP046172">
    <property type="protein sequence ID" value="QIS12863.1"/>
    <property type="molecule type" value="Genomic_DNA"/>
</dbReference>
<dbReference type="Gene3D" id="3.40.630.30">
    <property type="match status" value="1"/>
</dbReference>
<dbReference type="GO" id="GO:0016740">
    <property type="term" value="F:transferase activity"/>
    <property type="evidence" value="ECO:0007669"/>
    <property type="project" value="UniProtKB-KW"/>
</dbReference>
<organism evidence="1 2">
    <name type="scientific">Nocardia arthritidis</name>
    <dbReference type="NCBI Taxonomy" id="228602"/>
    <lineage>
        <taxon>Bacteria</taxon>
        <taxon>Bacillati</taxon>
        <taxon>Actinomycetota</taxon>
        <taxon>Actinomycetes</taxon>
        <taxon>Mycobacteriales</taxon>
        <taxon>Nocardiaceae</taxon>
        <taxon>Nocardia</taxon>
    </lineage>
</organism>
<keyword evidence="2" id="KW-1185">Reference proteome</keyword>
<dbReference type="InterPro" id="IPR016181">
    <property type="entry name" value="Acyl_CoA_acyltransferase"/>
</dbReference>
<dbReference type="Proteomes" id="UP000503540">
    <property type="component" value="Chromosome"/>
</dbReference>
<evidence type="ECO:0000313" key="1">
    <source>
        <dbReference type="EMBL" id="QIS12863.1"/>
    </source>
</evidence>
<gene>
    <name evidence="1" type="ORF">F5544_25040</name>
</gene>
<accession>A0A6G9YIT9</accession>
<keyword evidence="1" id="KW-0808">Transferase</keyword>
<name>A0A6G9YIT9_9NOCA</name>
<dbReference type="AlphaFoldDB" id="A0A6G9YIT9"/>
<protein>
    <submittedName>
        <fullName evidence="1">GNAT family N-acetyltransferase</fullName>
    </submittedName>
</protein>